<feature type="region of interest" description="Disordered" evidence="1">
    <location>
        <begin position="1"/>
        <end position="23"/>
    </location>
</feature>
<sequence length="83" mass="8998">MESLTPDLEDFENSGGASSLSSSLISSTGFCIIIHTASVFSSLSIFESRFLEKKTSAQINFSAEFIAVKNLPRENLSKNFSAN</sequence>
<evidence type="ECO:0000313" key="4">
    <source>
        <dbReference type="Proteomes" id="UP001642487"/>
    </source>
</evidence>
<accession>A0ABP0Z0X4</accession>
<reference evidence="3 4" key="1">
    <citation type="submission" date="2024-03" db="EMBL/GenBank/DDBJ databases">
        <authorList>
            <person name="Gkanogiannis A."/>
            <person name="Becerra Lopez-Lavalle L."/>
        </authorList>
    </citation>
    <scope>NUCLEOTIDE SEQUENCE [LARGE SCALE GENOMIC DNA]</scope>
</reference>
<keyword evidence="4" id="KW-1185">Reference proteome</keyword>
<protein>
    <submittedName>
        <fullName evidence="3">Uncharacterized protein</fullName>
    </submittedName>
</protein>
<name>A0ABP0Z0X4_9ROSI</name>
<feature type="transmembrane region" description="Helical" evidence="2">
    <location>
        <begin position="20"/>
        <end position="46"/>
    </location>
</feature>
<keyword evidence="2" id="KW-0472">Membrane</keyword>
<organism evidence="3 4">
    <name type="scientific">Citrullus colocynthis</name>
    <name type="common">colocynth</name>
    <dbReference type="NCBI Taxonomy" id="252529"/>
    <lineage>
        <taxon>Eukaryota</taxon>
        <taxon>Viridiplantae</taxon>
        <taxon>Streptophyta</taxon>
        <taxon>Embryophyta</taxon>
        <taxon>Tracheophyta</taxon>
        <taxon>Spermatophyta</taxon>
        <taxon>Magnoliopsida</taxon>
        <taxon>eudicotyledons</taxon>
        <taxon>Gunneridae</taxon>
        <taxon>Pentapetalae</taxon>
        <taxon>rosids</taxon>
        <taxon>fabids</taxon>
        <taxon>Cucurbitales</taxon>
        <taxon>Cucurbitaceae</taxon>
        <taxon>Benincaseae</taxon>
        <taxon>Citrullus</taxon>
    </lineage>
</organism>
<proteinExistence type="predicted"/>
<evidence type="ECO:0000256" key="2">
    <source>
        <dbReference type="SAM" id="Phobius"/>
    </source>
</evidence>
<gene>
    <name evidence="3" type="ORF">CITCOLO1_LOCUS18766</name>
</gene>
<keyword evidence="2" id="KW-1133">Transmembrane helix</keyword>
<evidence type="ECO:0000313" key="3">
    <source>
        <dbReference type="EMBL" id="CAK9326417.1"/>
    </source>
</evidence>
<keyword evidence="2" id="KW-0812">Transmembrane</keyword>
<dbReference type="Proteomes" id="UP001642487">
    <property type="component" value="Chromosome 7"/>
</dbReference>
<dbReference type="EMBL" id="OZ021741">
    <property type="protein sequence ID" value="CAK9326417.1"/>
    <property type="molecule type" value="Genomic_DNA"/>
</dbReference>
<feature type="compositionally biased region" description="Low complexity" evidence="1">
    <location>
        <begin position="14"/>
        <end position="23"/>
    </location>
</feature>
<evidence type="ECO:0000256" key="1">
    <source>
        <dbReference type="SAM" id="MobiDB-lite"/>
    </source>
</evidence>